<reference evidence="2" key="1">
    <citation type="submission" date="2022-11" db="UniProtKB">
        <authorList>
            <consortium name="WormBaseParasite"/>
        </authorList>
    </citation>
    <scope>IDENTIFICATION</scope>
</reference>
<proteinExistence type="predicted"/>
<evidence type="ECO:0000313" key="2">
    <source>
        <dbReference type="WBParaSite" id="ES5_v2.g28364.t1"/>
    </source>
</evidence>
<evidence type="ECO:0000313" key="1">
    <source>
        <dbReference type="Proteomes" id="UP000887579"/>
    </source>
</evidence>
<protein>
    <submittedName>
        <fullName evidence="2">Cleavage/polyadenylation specificity factor A subunit N-terminal domain-containing protein</fullName>
    </submittedName>
</protein>
<accession>A0AC34GFS3</accession>
<organism evidence="1 2">
    <name type="scientific">Panagrolaimus sp. ES5</name>
    <dbReference type="NCBI Taxonomy" id="591445"/>
    <lineage>
        <taxon>Eukaryota</taxon>
        <taxon>Metazoa</taxon>
        <taxon>Ecdysozoa</taxon>
        <taxon>Nematoda</taxon>
        <taxon>Chromadorea</taxon>
        <taxon>Rhabditida</taxon>
        <taxon>Tylenchina</taxon>
        <taxon>Panagrolaimomorpha</taxon>
        <taxon>Panagrolaimoidea</taxon>
        <taxon>Panagrolaimidae</taxon>
        <taxon>Panagrolaimus</taxon>
    </lineage>
</organism>
<dbReference type="WBParaSite" id="ES5_v2.g28364.t1">
    <property type="protein sequence ID" value="ES5_v2.g28364.t1"/>
    <property type="gene ID" value="ES5_v2.g28364"/>
</dbReference>
<dbReference type="Proteomes" id="UP000887579">
    <property type="component" value="Unplaced"/>
</dbReference>
<name>A0AC34GFS3_9BILA</name>
<sequence length="287" mass="32733">DTGCFFIENVETLSNLGPAVDIVSIEKRSDRKLVVSSGAYKHGSLRIIKNCMSIYSMAKYPFAYVPNVYPLNFLSSSKSRFAIRRQQGYEILEINEENLSVQRFSKPETFLNDFPRFETLNDTLFIGVLEPHFYIHITAKGGKITTLTGETVATLPACSAADVKRYGDIVISKENHVYWFHFDSTNESLTIIAEQKFQRPIWNVKFANSDDPNCRLSFVIPFLSKRFYLVETPYSPGTLKSAIKIPVIHGKIVVTPILINFPSWRSYIVCAMDDGSVDYYQYDPTER</sequence>